<dbReference type="EMBL" id="KN847987">
    <property type="protein sequence ID" value="KIR45783.1"/>
    <property type="molecule type" value="Genomic_DNA"/>
</dbReference>
<dbReference type="AlphaFoldDB" id="A0A0D0UBX5"/>
<proteinExistence type="predicted"/>
<protein>
    <submittedName>
        <fullName evidence="1">Unplaced genomic scaffold supercont1.15, whole genome shotgun sequence</fullName>
    </submittedName>
</protein>
<gene>
    <name evidence="1" type="ORF">I312_05145</name>
</gene>
<evidence type="ECO:0000313" key="1">
    <source>
        <dbReference type="EMBL" id="KIR45783.1"/>
    </source>
</evidence>
<reference evidence="1" key="1">
    <citation type="submission" date="2015-01" db="EMBL/GenBank/DDBJ databases">
        <title>The Genome Sequence of Cryptococcus gattii CA1280.</title>
        <authorList>
            <consortium name="The Broad Institute Genomics Platform"/>
            <person name="Cuomo C."/>
            <person name="Litvintseva A."/>
            <person name="Chen Y."/>
            <person name="Heitman J."/>
            <person name="Sun S."/>
            <person name="Springer D."/>
            <person name="Dromer F."/>
            <person name="Young S."/>
            <person name="Zeng Q."/>
            <person name="Gargeya S."/>
            <person name="Abouelleil A."/>
            <person name="Alvarado L."/>
            <person name="Chapman S.B."/>
            <person name="Gainer-Dewar J."/>
            <person name="Goldberg J."/>
            <person name="Griggs A."/>
            <person name="Gujja S."/>
            <person name="Hansen M."/>
            <person name="Howarth C."/>
            <person name="Imamovic A."/>
            <person name="Larimer J."/>
            <person name="Murphy C."/>
            <person name="Naylor J."/>
            <person name="Pearson M."/>
            <person name="Priest M."/>
            <person name="Roberts A."/>
            <person name="Saif S."/>
            <person name="Shea T."/>
            <person name="Sykes S."/>
            <person name="Wortman J."/>
            <person name="Nusbaum C."/>
            <person name="Birren B."/>
        </authorList>
    </citation>
    <scope>NUCLEOTIDE SEQUENCE [LARGE SCALE GENOMIC DNA]</scope>
    <source>
        <strain evidence="1">CA1280</strain>
    </source>
</reference>
<name>A0A0D0UBX5_CRYGA</name>
<dbReference type="HOGENOM" id="CLU_2904114_0_0_1"/>
<accession>A0A0D0UBX5</accession>
<sequence>MEVTKIKYIFGFGTFETPFPPVRGRRGGTLTGTWTFEVYGIWPNGGVGGGDLEGGRDLVKDG</sequence>
<organism evidence="1">
    <name type="scientific">Cryptococcus bacillisporus CA1280</name>
    <dbReference type="NCBI Taxonomy" id="1296109"/>
    <lineage>
        <taxon>Eukaryota</taxon>
        <taxon>Fungi</taxon>
        <taxon>Dikarya</taxon>
        <taxon>Basidiomycota</taxon>
        <taxon>Agaricomycotina</taxon>
        <taxon>Tremellomycetes</taxon>
        <taxon>Tremellales</taxon>
        <taxon>Cryptococcaceae</taxon>
        <taxon>Cryptococcus</taxon>
        <taxon>Cryptococcus gattii species complex</taxon>
    </lineage>
</organism>